<protein>
    <recommendedName>
        <fullName evidence="3">CRISPR type III-associated protein domain-containing protein</fullName>
    </recommendedName>
</protein>
<accession>A0A2T1C1J3</accession>
<organism evidence="4 5">
    <name type="scientific">Merismopedia glauca CCAP 1448/3</name>
    <dbReference type="NCBI Taxonomy" id="1296344"/>
    <lineage>
        <taxon>Bacteria</taxon>
        <taxon>Bacillati</taxon>
        <taxon>Cyanobacteriota</taxon>
        <taxon>Cyanophyceae</taxon>
        <taxon>Synechococcales</taxon>
        <taxon>Merismopediaceae</taxon>
        <taxon>Merismopedia</taxon>
    </lineage>
</organism>
<gene>
    <name evidence="4" type="ORF">C7B64_14915</name>
</gene>
<feature type="domain" description="CRISPR type III-associated protein" evidence="3">
    <location>
        <begin position="124"/>
        <end position="257"/>
    </location>
</feature>
<dbReference type="OrthoDB" id="9813956at2"/>
<dbReference type="GO" id="GO:0051607">
    <property type="term" value="P:defense response to virus"/>
    <property type="evidence" value="ECO:0007669"/>
    <property type="project" value="UniProtKB-KW"/>
</dbReference>
<dbReference type="EMBL" id="PVWJ01000073">
    <property type="protein sequence ID" value="PSB02112.1"/>
    <property type="molecule type" value="Genomic_DNA"/>
</dbReference>
<reference evidence="4 5" key="2">
    <citation type="submission" date="2018-03" db="EMBL/GenBank/DDBJ databases">
        <title>The ancient ancestry and fast evolution of plastids.</title>
        <authorList>
            <person name="Moore K.R."/>
            <person name="Magnabosco C."/>
            <person name="Momper L."/>
            <person name="Gold D.A."/>
            <person name="Bosak T."/>
            <person name="Fournier G.P."/>
        </authorList>
    </citation>
    <scope>NUCLEOTIDE SEQUENCE [LARGE SCALE GENOMIC DNA]</scope>
    <source>
        <strain evidence="4 5">CCAP 1448/3</strain>
    </source>
</reference>
<keyword evidence="5" id="KW-1185">Reference proteome</keyword>
<evidence type="ECO:0000256" key="2">
    <source>
        <dbReference type="SAM" id="MobiDB-lite"/>
    </source>
</evidence>
<dbReference type="RefSeq" id="WP_106289453.1">
    <property type="nucleotide sequence ID" value="NZ_CAWNTC010000099.1"/>
</dbReference>
<reference evidence="4 5" key="1">
    <citation type="submission" date="2018-02" db="EMBL/GenBank/DDBJ databases">
        <authorList>
            <person name="Cohen D.B."/>
            <person name="Kent A.D."/>
        </authorList>
    </citation>
    <scope>NUCLEOTIDE SEQUENCE [LARGE SCALE GENOMIC DNA]</scope>
    <source>
        <strain evidence="4 5">CCAP 1448/3</strain>
    </source>
</reference>
<evidence type="ECO:0000313" key="4">
    <source>
        <dbReference type="EMBL" id="PSB02112.1"/>
    </source>
</evidence>
<feature type="region of interest" description="Disordered" evidence="2">
    <location>
        <begin position="1"/>
        <end position="23"/>
    </location>
</feature>
<keyword evidence="1" id="KW-0051">Antiviral defense</keyword>
<evidence type="ECO:0000256" key="1">
    <source>
        <dbReference type="ARBA" id="ARBA00023118"/>
    </source>
</evidence>
<proteinExistence type="predicted"/>
<dbReference type="Proteomes" id="UP000238762">
    <property type="component" value="Unassembled WGS sequence"/>
</dbReference>
<evidence type="ECO:0000313" key="5">
    <source>
        <dbReference type="Proteomes" id="UP000238762"/>
    </source>
</evidence>
<dbReference type="Pfam" id="PF03787">
    <property type="entry name" value="RAMPs"/>
    <property type="match status" value="1"/>
</dbReference>
<comment type="caution">
    <text evidence="4">The sequence shown here is derived from an EMBL/GenBank/DDBJ whole genome shotgun (WGS) entry which is preliminary data.</text>
</comment>
<evidence type="ECO:0000259" key="3">
    <source>
        <dbReference type="Pfam" id="PF03787"/>
    </source>
</evidence>
<sequence length="568" mass="65095">MIQGLDQWAAQNDMEPEPEPTQSQIGRIIVKKQAEFILQNEPPMMYRAQVQGRCNLQFAGDSSNLKKWQEEWTLPQRDRKPSHQYEYQPLNSDHPNNLIHSIKIEFPYRVLSNSGQDSILRPVLSVHGIPFVPGSSVKGIFRRLGKFKPNDSSDKKTIETYCGIEEKPGILRFHGAYPIGDWTNCMVDIVHPQQSRQVRNNNPTSAFTLISFYQPQFSFEFSSAETNINWQDVDRILHEALAFGLGGKTSTGYGFLSIPNYANPQYSEQYNQALHVSFKGIGVCSSLLNRQPEFRPNMFKAALRGHIMRLLGGVCNSESAVEQHVNRLLGSTDQEGVIKLFWNSEELDDTTTLSKIYTRNGSLHITAEPRASRGDIDFLGKVLQFAYIMGGFGKSWRRVWHQKFMPEYQEFPIGCHWELNSDWINFKKTIEVNSKDSLEAFLKDLHTICLNRLGSRPPAPISNWREAWNPNRVTVYTSSKLVTKSQAIKLFHQKLFKTTPAIGGRERPGEPRFVSSVWHRMLPIGDNQYLEIVTVFHGDRSPWRNQFQPFTTELKKKGLELTWGTQPS</sequence>
<name>A0A2T1C1J3_9CYAN</name>
<dbReference type="AlphaFoldDB" id="A0A2T1C1J3"/>
<dbReference type="InterPro" id="IPR005537">
    <property type="entry name" value="RAMP_III_fam"/>
</dbReference>